<sequence length="60" mass="6286">MSLLSAAPITWFQPESPAALVPSEKMLGPETTMPSIVIDSFSAPRANDDDFDATAGAGFD</sequence>
<dbReference type="AlphaFoldDB" id="A0A2Z5GBU9"/>
<proteinExistence type="predicted"/>
<dbReference type="Proteomes" id="UP000253606">
    <property type="component" value="Plasmid pACPOL4"/>
</dbReference>
<evidence type="ECO:0000313" key="2">
    <source>
        <dbReference type="Proteomes" id="UP000253606"/>
    </source>
</evidence>
<keyword evidence="2" id="KW-1185">Reference proteome</keyword>
<accession>A0A2Z5GBU9</accession>
<dbReference type="EMBL" id="CP030843">
    <property type="protein sequence ID" value="AXC16257.1"/>
    <property type="molecule type" value="Genomic_DNA"/>
</dbReference>
<dbReference type="KEGG" id="abas:ACPOL_7059"/>
<keyword evidence="1" id="KW-0614">Plasmid</keyword>
<protein>
    <submittedName>
        <fullName evidence="1">Uncharacterized protein</fullName>
    </submittedName>
</protein>
<organism evidence="1 2">
    <name type="scientific">Acidisarcina polymorpha</name>
    <dbReference type="NCBI Taxonomy" id="2211140"/>
    <lineage>
        <taxon>Bacteria</taxon>
        <taxon>Pseudomonadati</taxon>
        <taxon>Acidobacteriota</taxon>
        <taxon>Terriglobia</taxon>
        <taxon>Terriglobales</taxon>
        <taxon>Acidobacteriaceae</taxon>
        <taxon>Acidisarcina</taxon>
    </lineage>
</organism>
<geneLocation type="plasmid" evidence="2">
    <name>pacpol4</name>
</geneLocation>
<dbReference type="RefSeq" id="WP_114211422.1">
    <property type="nucleotide sequence ID" value="NZ_CP030843.1"/>
</dbReference>
<reference evidence="1 2" key="1">
    <citation type="journal article" date="2018" name="Front. Microbiol.">
        <title>Hydrolytic Capabilities as a Key to Environmental Success: Chitinolytic and Cellulolytic Acidobacteria From Acidic Sub-arctic Soils and Boreal Peatlands.</title>
        <authorList>
            <person name="Belova S.E."/>
            <person name="Ravin N.V."/>
            <person name="Pankratov T.A."/>
            <person name="Rakitin A.L."/>
            <person name="Ivanova A.A."/>
            <person name="Beletsky A.V."/>
            <person name="Mardanov A.V."/>
            <person name="Sinninghe Damste J.S."/>
            <person name="Dedysh S.N."/>
        </authorList>
    </citation>
    <scope>NUCLEOTIDE SEQUENCE [LARGE SCALE GENOMIC DNA]</scope>
    <source>
        <strain evidence="1 2">SBC82</strain>
        <plasmid evidence="2">pacpol4</plasmid>
    </source>
</reference>
<gene>
    <name evidence="1" type="ORF">ACPOL_7059</name>
</gene>
<name>A0A2Z5GBU9_9BACT</name>
<evidence type="ECO:0000313" key="1">
    <source>
        <dbReference type="EMBL" id="AXC16257.1"/>
    </source>
</evidence>